<keyword evidence="3 5" id="KW-1133">Transmembrane helix</keyword>
<feature type="transmembrane region" description="Helical" evidence="5">
    <location>
        <begin position="7"/>
        <end position="30"/>
    </location>
</feature>
<evidence type="ECO:0000256" key="4">
    <source>
        <dbReference type="ARBA" id="ARBA00023136"/>
    </source>
</evidence>
<dbReference type="SUPFAM" id="SSF103481">
    <property type="entry name" value="Multidrug resistance efflux transporter EmrE"/>
    <property type="match status" value="2"/>
</dbReference>
<evidence type="ECO:0000256" key="2">
    <source>
        <dbReference type="ARBA" id="ARBA00022692"/>
    </source>
</evidence>
<reference evidence="7" key="1">
    <citation type="journal article" date="2014" name="Int. J. Syst. Evol. Microbiol.">
        <title>Complete genome of a new Firmicutes species belonging to the dominant human colonic microbiota ('Ruminococcus bicirculans') reveals two chromosomes and a selective capacity to utilize plant glucans.</title>
        <authorList>
            <consortium name="NISC Comparative Sequencing Program"/>
            <person name="Wegmann U."/>
            <person name="Louis P."/>
            <person name="Goesmann A."/>
            <person name="Henrissat B."/>
            <person name="Duncan S.H."/>
            <person name="Flint H.J."/>
        </authorList>
    </citation>
    <scope>NUCLEOTIDE SEQUENCE</scope>
    <source>
        <strain evidence="7">CGMCC 1.15931</strain>
    </source>
</reference>
<dbReference type="PANTHER" id="PTHR32322:SF9">
    <property type="entry name" value="AMINO-ACID METABOLITE EFFLUX PUMP-RELATED"/>
    <property type="match status" value="1"/>
</dbReference>
<feature type="transmembrane region" description="Helical" evidence="5">
    <location>
        <begin position="247"/>
        <end position="265"/>
    </location>
</feature>
<proteinExistence type="predicted"/>
<sequence length="307" mass="32119">MNNSDYFRLLLLGAIWGASFLFMKIAAPALGAISTAFFRVLLGTIGLALILAVLKTRRDFNGKFSSTLLLGVINSGVPFLMYGLAAKLLPAGYSAIFNATTPLMGVLIGCLFFQEQITVKKALGVAIGIGGVVLLTATGPVAFNLSVVLGALACLVATSCYGAAGFLTKRWITERGGLDAKLVAFGSQIGATMFLAPCLAGSAAMSSQAWGDLNVWLALAALGLICTAWGYILYFRLIADIGPLRSLTVTFLIPPFGVLWGKLFLGEQVTLAHLAGGTLIAVALHLVLSRSKRAAAFPEAGIKRSDA</sequence>
<feature type="transmembrane region" description="Helical" evidence="5">
    <location>
        <begin position="149"/>
        <end position="168"/>
    </location>
</feature>
<name>A0A6I3STQ6_9BURK</name>
<evidence type="ECO:0000313" key="9">
    <source>
        <dbReference type="Proteomes" id="UP000430634"/>
    </source>
</evidence>
<dbReference type="AlphaFoldDB" id="A0A6I3STQ6"/>
<keyword evidence="2 5" id="KW-0812">Transmembrane</keyword>
<evidence type="ECO:0000256" key="5">
    <source>
        <dbReference type="SAM" id="Phobius"/>
    </source>
</evidence>
<dbReference type="InterPro" id="IPR037185">
    <property type="entry name" value="EmrE-like"/>
</dbReference>
<feature type="transmembrane region" description="Helical" evidence="5">
    <location>
        <begin position="36"/>
        <end position="54"/>
    </location>
</feature>
<feature type="domain" description="EamA" evidence="6">
    <location>
        <begin position="149"/>
        <end position="288"/>
    </location>
</feature>
<dbReference type="Gene3D" id="1.10.3730.20">
    <property type="match status" value="1"/>
</dbReference>
<dbReference type="RefSeq" id="WP_155469465.1">
    <property type="nucleotide sequence ID" value="NZ_BMKG01000004.1"/>
</dbReference>
<feature type="transmembrane region" description="Helical" evidence="5">
    <location>
        <begin position="91"/>
        <end position="113"/>
    </location>
</feature>
<dbReference type="PANTHER" id="PTHR32322">
    <property type="entry name" value="INNER MEMBRANE TRANSPORTER"/>
    <property type="match status" value="1"/>
</dbReference>
<feature type="transmembrane region" description="Helical" evidence="5">
    <location>
        <begin position="66"/>
        <end position="85"/>
    </location>
</feature>
<protein>
    <submittedName>
        <fullName evidence="7 8">Transporter</fullName>
    </submittedName>
</protein>
<feature type="transmembrane region" description="Helical" evidence="5">
    <location>
        <begin position="271"/>
        <end position="288"/>
    </location>
</feature>
<comment type="subcellular location">
    <subcellularLocation>
        <location evidence="1">Membrane</location>
        <topology evidence="1">Multi-pass membrane protein</topology>
    </subcellularLocation>
</comment>
<dbReference type="InterPro" id="IPR000620">
    <property type="entry name" value="EamA_dom"/>
</dbReference>
<dbReference type="Proteomes" id="UP000622638">
    <property type="component" value="Unassembled WGS sequence"/>
</dbReference>
<reference evidence="8 9" key="3">
    <citation type="submission" date="2019-11" db="EMBL/GenBank/DDBJ databases">
        <title>Type strains purchased from KCTC, JCM and DSMZ.</title>
        <authorList>
            <person name="Lu H."/>
        </authorList>
    </citation>
    <scope>NUCLEOTIDE SEQUENCE [LARGE SCALE GENOMIC DNA]</scope>
    <source>
        <strain evidence="8 9">KCTC 52429</strain>
    </source>
</reference>
<reference evidence="7" key="4">
    <citation type="submission" date="2024-05" db="EMBL/GenBank/DDBJ databases">
        <authorList>
            <person name="Sun Q."/>
            <person name="Zhou Y."/>
        </authorList>
    </citation>
    <scope>NUCLEOTIDE SEQUENCE</scope>
    <source>
        <strain evidence="7">CGMCC 1.15931</strain>
    </source>
</reference>
<evidence type="ECO:0000313" key="8">
    <source>
        <dbReference type="EMBL" id="MTV52046.1"/>
    </source>
</evidence>
<dbReference type="Pfam" id="PF00892">
    <property type="entry name" value="EamA"/>
    <property type="match status" value="2"/>
</dbReference>
<dbReference type="OrthoDB" id="9810556at2"/>
<evidence type="ECO:0000313" key="10">
    <source>
        <dbReference type="Proteomes" id="UP000622638"/>
    </source>
</evidence>
<organism evidence="8 9">
    <name type="scientific">Pseudoduganella buxea</name>
    <dbReference type="NCBI Taxonomy" id="1949069"/>
    <lineage>
        <taxon>Bacteria</taxon>
        <taxon>Pseudomonadati</taxon>
        <taxon>Pseudomonadota</taxon>
        <taxon>Betaproteobacteria</taxon>
        <taxon>Burkholderiales</taxon>
        <taxon>Oxalobacteraceae</taxon>
        <taxon>Telluria group</taxon>
        <taxon>Pseudoduganella</taxon>
    </lineage>
</organism>
<dbReference type="EMBL" id="BMKG01000004">
    <property type="protein sequence ID" value="GGB92485.1"/>
    <property type="molecule type" value="Genomic_DNA"/>
</dbReference>
<evidence type="ECO:0000256" key="3">
    <source>
        <dbReference type="ARBA" id="ARBA00022989"/>
    </source>
</evidence>
<feature type="transmembrane region" description="Helical" evidence="5">
    <location>
        <begin position="215"/>
        <end position="235"/>
    </location>
</feature>
<feature type="transmembrane region" description="Helical" evidence="5">
    <location>
        <begin position="180"/>
        <end position="203"/>
    </location>
</feature>
<feature type="transmembrane region" description="Helical" evidence="5">
    <location>
        <begin position="122"/>
        <end position="143"/>
    </location>
</feature>
<dbReference type="Proteomes" id="UP000430634">
    <property type="component" value="Unassembled WGS sequence"/>
</dbReference>
<evidence type="ECO:0000259" key="6">
    <source>
        <dbReference type="Pfam" id="PF00892"/>
    </source>
</evidence>
<feature type="domain" description="EamA" evidence="6">
    <location>
        <begin position="9"/>
        <end position="136"/>
    </location>
</feature>
<gene>
    <name evidence="7" type="ORF">GCM10011572_13080</name>
    <name evidence="8" type="ORF">GM672_04775</name>
</gene>
<dbReference type="EMBL" id="WNKZ01000008">
    <property type="protein sequence ID" value="MTV52046.1"/>
    <property type="molecule type" value="Genomic_DNA"/>
</dbReference>
<dbReference type="InterPro" id="IPR050638">
    <property type="entry name" value="AA-Vitamin_Transporters"/>
</dbReference>
<dbReference type="GO" id="GO:0016020">
    <property type="term" value="C:membrane"/>
    <property type="evidence" value="ECO:0007669"/>
    <property type="project" value="UniProtKB-SubCell"/>
</dbReference>
<evidence type="ECO:0000313" key="7">
    <source>
        <dbReference type="EMBL" id="GGB92485.1"/>
    </source>
</evidence>
<keyword evidence="10" id="KW-1185">Reference proteome</keyword>
<reference evidence="10" key="2">
    <citation type="journal article" date="2019" name="Int. J. Syst. Evol. Microbiol.">
        <title>The Global Catalogue of Microorganisms (GCM) 10K type strain sequencing project: providing services to taxonomists for standard genome sequencing and annotation.</title>
        <authorList>
            <consortium name="The Broad Institute Genomics Platform"/>
            <consortium name="The Broad Institute Genome Sequencing Center for Infectious Disease"/>
            <person name="Wu L."/>
            <person name="Ma J."/>
        </authorList>
    </citation>
    <scope>NUCLEOTIDE SEQUENCE [LARGE SCALE GENOMIC DNA]</scope>
    <source>
        <strain evidence="10">CGMCC 1.15931</strain>
    </source>
</reference>
<evidence type="ECO:0000256" key="1">
    <source>
        <dbReference type="ARBA" id="ARBA00004141"/>
    </source>
</evidence>
<keyword evidence="4 5" id="KW-0472">Membrane</keyword>
<accession>A0A6I3STQ6</accession>
<comment type="caution">
    <text evidence="8">The sequence shown here is derived from an EMBL/GenBank/DDBJ whole genome shotgun (WGS) entry which is preliminary data.</text>
</comment>